<keyword evidence="3" id="KW-1185">Reference proteome</keyword>
<name>A0A8H2LBZ8_9FLAO</name>
<proteinExistence type="predicted"/>
<dbReference type="AlphaFoldDB" id="A0A8H2LBZ8"/>
<feature type="transmembrane region" description="Helical" evidence="1">
    <location>
        <begin position="64"/>
        <end position="84"/>
    </location>
</feature>
<keyword evidence="1" id="KW-0812">Transmembrane</keyword>
<dbReference type="Proteomes" id="UP000323324">
    <property type="component" value="Unassembled WGS sequence"/>
</dbReference>
<feature type="transmembrane region" description="Helical" evidence="1">
    <location>
        <begin position="12"/>
        <end position="38"/>
    </location>
</feature>
<accession>A0A8H2LBZ8</accession>
<dbReference type="RefSeq" id="WP_148370235.1">
    <property type="nucleotide sequence ID" value="NZ_VSKM01000009.1"/>
</dbReference>
<evidence type="ECO:0000256" key="1">
    <source>
        <dbReference type="SAM" id="Phobius"/>
    </source>
</evidence>
<evidence type="ECO:0000313" key="3">
    <source>
        <dbReference type="Proteomes" id="UP000323324"/>
    </source>
</evidence>
<evidence type="ECO:0008006" key="4">
    <source>
        <dbReference type="Google" id="ProtNLM"/>
    </source>
</evidence>
<comment type="caution">
    <text evidence="2">The sequence shown here is derived from an EMBL/GenBank/DDBJ whole genome shotgun (WGS) entry which is preliminary data.</text>
</comment>
<keyword evidence="1" id="KW-0472">Membrane</keyword>
<dbReference type="NCBIfam" id="NF040945">
    <property type="entry name" value="CCC_membrane"/>
    <property type="match status" value="1"/>
</dbReference>
<dbReference type="EMBL" id="VSKM01000009">
    <property type="protein sequence ID" value="TYB73129.1"/>
    <property type="molecule type" value="Genomic_DNA"/>
</dbReference>
<reference evidence="2 3" key="1">
    <citation type="submission" date="2019-08" db="EMBL/GenBank/DDBJ databases">
        <title>Genomes of Antarctic Bizionia species.</title>
        <authorList>
            <person name="Bowman J.P."/>
        </authorList>
    </citation>
    <scope>NUCLEOTIDE SEQUENCE [LARGE SCALE GENOMIC DNA]</scope>
    <source>
        <strain evidence="2 3">HFD</strain>
    </source>
</reference>
<organism evidence="2 3">
    <name type="scientific">Bizionia saleffrena</name>
    <dbReference type="NCBI Taxonomy" id="291189"/>
    <lineage>
        <taxon>Bacteria</taxon>
        <taxon>Pseudomonadati</taxon>
        <taxon>Bacteroidota</taxon>
        <taxon>Flavobacteriia</taxon>
        <taxon>Flavobacteriales</taxon>
        <taxon>Flavobacteriaceae</taxon>
        <taxon>Bizionia</taxon>
    </lineage>
</organism>
<keyword evidence="1" id="KW-1133">Transmembrane helix</keyword>
<gene>
    <name evidence="2" type="ORF">ES676_10260</name>
</gene>
<sequence>MKKELKPTLVYVLSIFSILCCCFGGLGVLLAAPAYYIANKKIKDAQLHPEEYEGNINTMNTAKIIALVAVAINVLFLVYTIYMFSTGGFDEAMEEFKQAMEEAQRAQQS</sequence>
<evidence type="ECO:0000313" key="2">
    <source>
        <dbReference type="EMBL" id="TYB73129.1"/>
    </source>
</evidence>
<protein>
    <recommendedName>
        <fullName evidence="4">DUF4190 domain-containing protein</fullName>
    </recommendedName>
</protein>